<evidence type="ECO:0000256" key="4">
    <source>
        <dbReference type="ARBA" id="ARBA00023242"/>
    </source>
</evidence>
<dbReference type="InterPro" id="IPR001138">
    <property type="entry name" value="Zn2Cys6_DnaBD"/>
</dbReference>
<keyword evidence="4" id="KW-0539">Nucleus</keyword>
<feature type="compositionally biased region" description="Basic residues" evidence="5">
    <location>
        <begin position="70"/>
        <end position="82"/>
    </location>
</feature>
<dbReference type="AlphaFoldDB" id="A0A232LP93"/>
<feature type="region of interest" description="Disordered" evidence="5">
    <location>
        <begin position="186"/>
        <end position="231"/>
    </location>
</feature>
<dbReference type="Proteomes" id="UP000243515">
    <property type="component" value="Unassembled WGS sequence"/>
</dbReference>
<dbReference type="PANTHER" id="PTHR31644">
    <property type="entry name" value="TRANSCRIPTIONAL ACTIVATOR ARO80-RELATED"/>
    <property type="match status" value="1"/>
</dbReference>
<evidence type="ECO:0000256" key="3">
    <source>
        <dbReference type="ARBA" id="ARBA00023163"/>
    </source>
</evidence>
<dbReference type="OrthoDB" id="2262349at2759"/>
<feature type="compositionally biased region" description="Polar residues" evidence="5">
    <location>
        <begin position="84"/>
        <end position="94"/>
    </location>
</feature>
<dbReference type="GO" id="GO:0008270">
    <property type="term" value="F:zinc ion binding"/>
    <property type="evidence" value="ECO:0007669"/>
    <property type="project" value="InterPro"/>
</dbReference>
<dbReference type="SUPFAM" id="SSF57701">
    <property type="entry name" value="Zn2/Cys6 DNA-binding domain"/>
    <property type="match status" value="1"/>
</dbReference>
<evidence type="ECO:0000313" key="8">
    <source>
        <dbReference type="Proteomes" id="UP000243515"/>
    </source>
</evidence>
<dbReference type="EMBL" id="NPHW01006267">
    <property type="protein sequence ID" value="OXV05965.1"/>
    <property type="molecule type" value="Genomic_DNA"/>
</dbReference>
<comment type="caution">
    <text evidence="7">The sequence shown here is derived from an EMBL/GenBank/DDBJ whole genome shotgun (WGS) entry which is preliminary data.</text>
</comment>
<feature type="compositionally biased region" description="Polar residues" evidence="5">
    <location>
        <begin position="734"/>
        <end position="761"/>
    </location>
</feature>
<evidence type="ECO:0000256" key="2">
    <source>
        <dbReference type="ARBA" id="ARBA00023125"/>
    </source>
</evidence>
<feature type="compositionally biased region" description="Low complexity" evidence="5">
    <location>
        <begin position="202"/>
        <end position="218"/>
    </location>
</feature>
<organism evidence="7 8">
    <name type="scientific">Elaphomyces granulatus</name>
    <dbReference type="NCBI Taxonomy" id="519963"/>
    <lineage>
        <taxon>Eukaryota</taxon>
        <taxon>Fungi</taxon>
        <taxon>Dikarya</taxon>
        <taxon>Ascomycota</taxon>
        <taxon>Pezizomycotina</taxon>
        <taxon>Eurotiomycetes</taxon>
        <taxon>Eurotiomycetidae</taxon>
        <taxon>Eurotiales</taxon>
        <taxon>Elaphomycetaceae</taxon>
        <taxon>Elaphomyces</taxon>
    </lineage>
</organism>
<sequence>MNITRPPGARAPGNREFQRSYKACLSCRQKKSKCDLGNGANGVPVGPPCTRCRREQRRCEFSDKRSWVRTKKANPSPLRRRSGTSEISPCQSPVISRRELPAGKETNPAIGTHDQNPATTGPSYCAVRNTTSLETGSRSTLQSSQPAGHTRRSSSSALASPMVRTVVSSGNDALNLLFEAAAYGQQDNSSQKNNGQETNLQQRGTPTTQRSRPTRSTGALGTSPAAPAPVEISDSTEEVIHIWEACRFVKMGWFTAREAITFVDLFFKNMSPLSPILTNFYSQHRTHLWLVTHEPVLFCTILMISSRYHVLPGGGGASRSFFIHHRLWQHCQSLIMRVILGQEKSAKCKTRTVGTIEALLLMSEWHPRSLHFPPENDGWDSDLVTSTSSIGERAIADTVSSSSNRWLEDVVEPARRSDRMSWMLLGSALTLAHELGIFDTEDRNNGDTPDTESGILAEYNQLRRQRIQRLLYVYISQLASRIGCMSLMPQSLNHAIAGGLRTPTSDSSGDGWSTFMESWMDLTKLAKSVNDMFIPSASFAKQQLHSGRYIGLLDHFRPLLKQWREKHLESRALGKAFYNILFIEYHYVRAYTHSFGMQAVVERALADVGPDNAVEDLRPATIDPIDYEFIQEVIHGCCQILEKITELAETDTLRFSPVRIFFRATSSSIFLLKALSLGVRHAKLQESLDVLDRSIQAMRSNILDDVHLASRYATLLEVQVSRIRCNFAACAKSSGMSNGTTRPSSTAPQLPSRNNDLLGKQNNTGLQELSEVSFSPSLGTSAADDWLSLPLDPSMAPFGTNGRQFSGVEDGTLDFIWNLPL</sequence>
<keyword evidence="1" id="KW-0805">Transcription regulation</keyword>
<gene>
    <name evidence="7" type="ORF">Egran_06267</name>
</gene>
<dbReference type="InterPro" id="IPR036864">
    <property type="entry name" value="Zn2-C6_fun-type_DNA-bd_sf"/>
</dbReference>
<feature type="compositionally biased region" description="Polar residues" evidence="5">
    <location>
        <begin position="186"/>
        <end position="201"/>
    </location>
</feature>
<dbReference type="Pfam" id="PF00172">
    <property type="entry name" value="Zn_clus"/>
    <property type="match status" value="1"/>
</dbReference>
<dbReference type="CDD" id="cd00067">
    <property type="entry name" value="GAL4"/>
    <property type="match status" value="1"/>
</dbReference>
<feature type="domain" description="Zn(2)-C6 fungal-type" evidence="6">
    <location>
        <begin position="23"/>
        <end position="61"/>
    </location>
</feature>
<evidence type="ECO:0000259" key="6">
    <source>
        <dbReference type="PROSITE" id="PS50048"/>
    </source>
</evidence>
<reference evidence="7 8" key="1">
    <citation type="journal article" date="2015" name="Environ. Microbiol.">
        <title>Metagenome sequence of Elaphomyces granulatus from sporocarp tissue reveals Ascomycota ectomycorrhizal fingerprints of genome expansion and a Proteobacteria-rich microbiome.</title>
        <authorList>
            <person name="Quandt C.A."/>
            <person name="Kohler A."/>
            <person name="Hesse C.N."/>
            <person name="Sharpton T.J."/>
            <person name="Martin F."/>
            <person name="Spatafora J.W."/>
        </authorList>
    </citation>
    <scope>NUCLEOTIDE SEQUENCE [LARGE SCALE GENOMIC DNA]</scope>
    <source>
        <strain evidence="7 8">OSC145934</strain>
    </source>
</reference>
<proteinExistence type="predicted"/>
<dbReference type="InterPro" id="IPR052780">
    <property type="entry name" value="AAA_Catabolism_Regulators"/>
</dbReference>
<evidence type="ECO:0000256" key="1">
    <source>
        <dbReference type="ARBA" id="ARBA00023015"/>
    </source>
</evidence>
<dbReference type="PANTHER" id="PTHR31644:SF3">
    <property type="entry name" value="ZN(II)2CYS6 TRANSCRIPTION FACTOR (EUROFUNG)"/>
    <property type="match status" value="1"/>
</dbReference>
<keyword evidence="8" id="KW-1185">Reference proteome</keyword>
<feature type="region of interest" description="Disordered" evidence="5">
    <location>
        <begin position="70"/>
        <end position="159"/>
    </location>
</feature>
<dbReference type="GO" id="GO:0003677">
    <property type="term" value="F:DNA binding"/>
    <property type="evidence" value="ECO:0007669"/>
    <property type="project" value="UniProtKB-KW"/>
</dbReference>
<dbReference type="CDD" id="cd12148">
    <property type="entry name" value="fungal_TF_MHR"/>
    <property type="match status" value="1"/>
</dbReference>
<dbReference type="GO" id="GO:0045944">
    <property type="term" value="P:positive regulation of transcription by RNA polymerase II"/>
    <property type="evidence" value="ECO:0007669"/>
    <property type="project" value="TreeGrafter"/>
</dbReference>
<dbReference type="Gene3D" id="4.10.240.10">
    <property type="entry name" value="Zn(2)-C6 fungal-type DNA-binding domain"/>
    <property type="match status" value="1"/>
</dbReference>
<dbReference type="GO" id="GO:0009074">
    <property type="term" value="P:aromatic amino acid family catabolic process"/>
    <property type="evidence" value="ECO:0007669"/>
    <property type="project" value="TreeGrafter"/>
</dbReference>
<feature type="compositionally biased region" description="Polar residues" evidence="5">
    <location>
        <begin position="113"/>
        <end position="158"/>
    </location>
</feature>
<dbReference type="PROSITE" id="PS50048">
    <property type="entry name" value="ZN2_CY6_FUNGAL_2"/>
    <property type="match status" value="1"/>
</dbReference>
<keyword evidence="2" id="KW-0238">DNA-binding</keyword>
<dbReference type="GO" id="GO:0005634">
    <property type="term" value="C:nucleus"/>
    <property type="evidence" value="ECO:0007669"/>
    <property type="project" value="TreeGrafter"/>
</dbReference>
<dbReference type="GO" id="GO:0000981">
    <property type="term" value="F:DNA-binding transcription factor activity, RNA polymerase II-specific"/>
    <property type="evidence" value="ECO:0007669"/>
    <property type="project" value="InterPro"/>
</dbReference>
<accession>A0A232LP93</accession>
<protein>
    <recommendedName>
        <fullName evidence="6">Zn(2)-C6 fungal-type domain-containing protein</fullName>
    </recommendedName>
</protein>
<feature type="region of interest" description="Disordered" evidence="5">
    <location>
        <begin position="733"/>
        <end position="761"/>
    </location>
</feature>
<keyword evidence="3" id="KW-0804">Transcription</keyword>
<evidence type="ECO:0000313" key="7">
    <source>
        <dbReference type="EMBL" id="OXV05965.1"/>
    </source>
</evidence>
<name>A0A232LP93_9EURO</name>
<evidence type="ECO:0000256" key="5">
    <source>
        <dbReference type="SAM" id="MobiDB-lite"/>
    </source>
</evidence>
<dbReference type="SMART" id="SM00066">
    <property type="entry name" value="GAL4"/>
    <property type="match status" value="1"/>
</dbReference>